<dbReference type="Proteomes" id="UP000663929">
    <property type="component" value="Chromosome"/>
</dbReference>
<dbReference type="EMBL" id="CP071793">
    <property type="protein sequence ID" value="QTD51226.1"/>
    <property type="molecule type" value="Genomic_DNA"/>
</dbReference>
<dbReference type="InterPro" id="IPR011701">
    <property type="entry name" value="MFS"/>
</dbReference>
<dbReference type="GO" id="GO:0042128">
    <property type="term" value="P:nitrate assimilation"/>
    <property type="evidence" value="ECO:0007669"/>
    <property type="project" value="UniProtKB-KW"/>
</dbReference>
<feature type="transmembrane region" description="Helical" evidence="7">
    <location>
        <begin position="235"/>
        <end position="260"/>
    </location>
</feature>
<dbReference type="GO" id="GO:0016020">
    <property type="term" value="C:membrane"/>
    <property type="evidence" value="ECO:0007669"/>
    <property type="project" value="UniProtKB-SubCell"/>
</dbReference>
<keyword evidence="3 7" id="KW-0812">Transmembrane</keyword>
<dbReference type="PROSITE" id="PS50850">
    <property type="entry name" value="MFS"/>
    <property type="match status" value="1"/>
</dbReference>
<dbReference type="InterPro" id="IPR020846">
    <property type="entry name" value="MFS_dom"/>
</dbReference>
<reference evidence="9" key="1">
    <citation type="submission" date="2021-03" db="EMBL/GenBank/DDBJ databases">
        <title>Acanthopleuribacteraceae sp. M133.</title>
        <authorList>
            <person name="Wang G."/>
        </authorList>
    </citation>
    <scope>NUCLEOTIDE SEQUENCE</scope>
    <source>
        <strain evidence="9">M133</strain>
    </source>
</reference>
<evidence type="ECO:0000256" key="2">
    <source>
        <dbReference type="ARBA" id="ARBA00008432"/>
    </source>
</evidence>
<evidence type="ECO:0000256" key="1">
    <source>
        <dbReference type="ARBA" id="ARBA00004141"/>
    </source>
</evidence>
<evidence type="ECO:0000256" key="6">
    <source>
        <dbReference type="ARBA" id="ARBA00023136"/>
    </source>
</evidence>
<gene>
    <name evidence="9" type="ORF">J3U87_02045</name>
</gene>
<dbReference type="Gene3D" id="1.20.1250.20">
    <property type="entry name" value="MFS general substrate transporter like domains"/>
    <property type="match status" value="2"/>
</dbReference>
<feature type="transmembrane region" description="Helical" evidence="7">
    <location>
        <begin position="58"/>
        <end position="76"/>
    </location>
</feature>
<evidence type="ECO:0000256" key="4">
    <source>
        <dbReference type="ARBA" id="ARBA00022989"/>
    </source>
</evidence>
<keyword evidence="6 7" id="KW-0472">Membrane</keyword>
<keyword evidence="4 7" id="KW-1133">Transmembrane helix</keyword>
<dbReference type="InterPro" id="IPR036259">
    <property type="entry name" value="MFS_trans_sf"/>
</dbReference>
<evidence type="ECO:0000313" key="9">
    <source>
        <dbReference type="EMBL" id="QTD51226.1"/>
    </source>
</evidence>
<feature type="transmembrane region" description="Helical" evidence="7">
    <location>
        <begin position="329"/>
        <end position="354"/>
    </location>
</feature>
<feature type="transmembrane region" description="Helical" evidence="7">
    <location>
        <begin position="361"/>
        <end position="384"/>
    </location>
</feature>
<protein>
    <submittedName>
        <fullName evidence="9">MFS transporter</fullName>
    </submittedName>
</protein>
<evidence type="ECO:0000256" key="5">
    <source>
        <dbReference type="ARBA" id="ARBA00023063"/>
    </source>
</evidence>
<feature type="transmembrane region" description="Helical" evidence="7">
    <location>
        <begin position="25"/>
        <end position="46"/>
    </location>
</feature>
<evidence type="ECO:0000256" key="3">
    <source>
        <dbReference type="ARBA" id="ARBA00022692"/>
    </source>
</evidence>
<feature type="transmembrane region" description="Helical" evidence="7">
    <location>
        <begin position="180"/>
        <end position="201"/>
    </location>
</feature>
<dbReference type="GO" id="GO:0015112">
    <property type="term" value="F:nitrate transmembrane transporter activity"/>
    <property type="evidence" value="ECO:0007669"/>
    <property type="project" value="InterPro"/>
</dbReference>
<comment type="subcellular location">
    <subcellularLocation>
        <location evidence="1">Membrane</location>
        <topology evidence="1">Multi-pass membrane protein</topology>
    </subcellularLocation>
</comment>
<proteinExistence type="inferred from homology"/>
<accession>A0A8A4TMM9</accession>
<keyword evidence="5" id="KW-0534">Nitrate assimilation</keyword>
<dbReference type="RefSeq" id="WP_237381356.1">
    <property type="nucleotide sequence ID" value="NZ_CP071793.1"/>
</dbReference>
<comment type="similarity">
    <text evidence="2">Belongs to the major facilitator superfamily. Nitrate/nitrite porter (TC 2.A.1.8) family.</text>
</comment>
<evidence type="ECO:0000313" key="10">
    <source>
        <dbReference type="Proteomes" id="UP000663929"/>
    </source>
</evidence>
<feature type="domain" description="Major facilitator superfamily (MFS) profile" evidence="8">
    <location>
        <begin position="22"/>
        <end position="417"/>
    </location>
</feature>
<keyword evidence="10" id="KW-1185">Reference proteome</keyword>
<evidence type="ECO:0000259" key="8">
    <source>
        <dbReference type="PROSITE" id="PS50850"/>
    </source>
</evidence>
<dbReference type="CDD" id="cd17341">
    <property type="entry name" value="MFS_NRT2_like"/>
    <property type="match status" value="1"/>
</dbReference>
<feature type="transmembrane region" description="Helical" evidence="7">
    <location>
        <begin position="88"/>
        <end position="107"/>
    </location>
</feature>
<name>A0A8A4TMM9_SULCO</name>
<sequence length="440" mass="47268">MQFPGQAVKIRLTDFKSIPMRTFHITWFSFFTCFFSWFAIAPLMPVLRDEFQLTQSQIGNTIIASVAATIFVRLLLGRLCDRFGPRRMYTGLMILGSLAVMGIGLSTSYEHVLIFRLVIGGIGASFVLTQYHTSIMFAPNVVGTANATTAGWGNLGGGVTQMVMPLIFAGFLALGWSQAISWRLAMIIPGILLLGCAYAYWNWTSDYPSGEAPEPDPAAEESESGFGQAAKDWRVWLLFLFYGACFGIELTVNNVAALYYTDRFGLSLTSAGLIAGLFGATNIFARSLGGWLADKSAVRAGLRGRVWFLAATLALEGIALFVFSKMSILPLAIASMIVFSIFVQMAEGATYAIVPFVNRKGLGSVAGIVGAGGNVGAVLAGFLFREAGISMANAFALLACGVTVCAFLAPLIRFSDAQSQSEDEAIRRALMAREAGKLAV</sequence>
<feature type="transmembrane region" description="Helical" evidence="7">
    <location>
        <begin position="113"/>
        <end position="131"/>
    </location>
</feature>
<dbReference type="SUPFAM" id="SSF103473">
    <property type="entry name" value="MFS general substrate transporter"/>
    <property type="match status" value="1"/>
</dbReference>
<dbReference type="AlphaFoldDB" id="A0A8A4TMM9"/>
<feature type="transmembrane region" description="Helical" evidence="7">
    <location>
        <begin position="152"/>
        <end position="174"/>
    </location>
</feature>
<dbReference type="PANTHER" id="PTHR23515">
    <property type="entry name" value="HIGH-AFFINITY NITRATE TRANSPORTER 2.3"/>
    <property type="match status" value="1"/>
</dbReference>
<dbReference type="InterPro" id="IPR044772">
    <property type="entry name" value="NO3_transporter"/>
</dbReference>
<feature type="transmembrane region" description="Helical" evidence="7">
    <location>
        <begin position="266"/>
        <end position="285"/>
    </location>
</feature>
<feature type="transmembrane region" description="Helical" evidence="7">
    <location>
        <begin position="390"/>
        <end position="412"/>
    </location>
</feature>
<dbReference type="KEGG" id="scor:J3U87_02045"/>
<organism evidence="9 10">
    <name type="scientific">Sulfidibacter corallicola</name>
    <dbReference type="NCBI Taxonomy" id="2818388"/>
    <lineage>
        <taxon>Bacteria</taxon>
        <taxon>Pseudomonadati</taxon>
        <taxon>Acidobacteriota</taxon>
        <taxon>Holophagae</taxon>
        <taxon>Acanthopleuribacterales</taxon>
        <taxon>Acanthopleuribacteraceae</taxon>
        <taxon>Sulfidibacter</taxon>
    </lineage>
</organism>
<evidence type="ECO:0000256" key="7">
    <source>
        <dbReference type="SAM" id="Phobius"/>
    </source>
</evidence>
<dbReference type="Pfam" id="PF07690">
    <property type="entry name" value="MFS_1"/>
    <property type="match status" value="1"/>
</dbReference>
<feature type="transmembrane region" description="Helical" evidence="7">
    <location>
        <begin position="306"/>
        <end position="323"/>
    </location>
</feature>